<accession>A0ABS3NHJ6</accession>
<gene>
    <name evidence="10" type="ORF">J3U76_10235</name>
</gene>
<dbReference type="InterPro" id="IPR025943">
    <property type="entry name" value="Sigma_54_int_dom_ATP-bd_2"/>
</dbReference>
<dbReference type="InterPro" id="IPR003593">
    <property type="entry name" value="AAA+_ATPase"/>
</dbReference>
<dbReference type="InterPro" id="IPR058031">
    <property type="entry name" value="AAA_lid_NorR"/>
</dbReference>
<dbReference type="Gene3D" id="1.10.10.60">
    <property type="entry name" value="Homeodomain-like"/>
    <property type="match status" value="1"/>
</dbReference>
<dbReference type="InterPro" id="IPR002078">
    <property type="entry name" value="Sigma_54_int"/>
</dbReference>
<dbReference type="Gene3D" id="3.40.50.300">
    <property type="entry name" value="P-loop containing nucleotide triphosphate hydrolases"/>
    <property type="match status" value="1"/>
</dbReference>
<dbReference type="InterPro" id="IPR000847">
    <property type="entry name" value="LysR_HTH_N"/>
</dbReference>
<keyword evidence="4" id="KW-0238">DNA-binding</keyword>
<dbReference type="PROSITE" id="PS50931">
    <property type="entry name" value="HTH_LYSR"/>
    <property type="match status" value="1"/>
</dbReference>
<dbReference type="SMART" id="SM00448">
    <property type="entry name" value="REC"/>
    <property type="match status" value="1"/>
</dbReference>
<dbReference type="InterPro" id="IPR027417">
    <property type="entry name" value="P-loop_NTPase"/>
</dbReference>
<dbReference type="InterPro" id="IPR011006">
    <property type="entry name" value="CheY-like_superfamily"/>
</dbReference>
<evidence type="ECO:0000259" key="9">
    <source>
        <dbReference type="PROSITE" id="PS50931"/>
    </source>
</evidence>
<dbReference type="SUPFAM" id="SSF46689">
    <property type="entry name" value="Homeodomain-like"/>
    <property type="match status" value="1"/>
</dbReference>
<feature type="domain" description="Response regulatory" evidence="8">
    <location>
        <begin position="24"/>
        <end position="140"/>
    </location>
</feature>
<dbReference type="SMART" id="SM00382">
    <property type="entry name" value="AAA"/>
    <property type="match status" value="1"/>
</dbReference>
<feature type="modified residue" description="4-aspartylphosphate" evidence="6">
    <location>
        <position position="75"/>
    </location>
</feature>
<evidence type="ECO:0000259" key="8">
    <source>
        <dbReference type="PROSITE" id="PS50110"/>
    </source>
</evidence>
<dbReference type="Gene3D" id="1.10.8.60">
    <property type="match status" value="1"/>
</dbReference>
<dbReference type="Pfam" id="PF00158">
    <property type="entry name" value="Sigma54_activat"/>
    <property type="match status" value="1"/>
</dbReference>
<evidence type="ECO:0000259" key="7">
    <source>
        <dbReference type="PROSITE" id="PS50045"/>
    </source>
</evidence>
<dbReference type="Gene3D" id="3.40.50.2300">
    <property type="match status" value="1"/>
</dbReference>
<evidence type="ECO:0000256" key="3">
    <source>
        <dbReference type="ARBA" id="ARBA00023015"/>
    </source>
</evidence>
<organism evidence="10 11">
    <name type="scientific">Oceanisphaera pacifica</name>
    <dbReference type="NCBI Taxonomy" id="2818389"/>
    <lineage>
        <taxon>Bacteria</taxon>
        <taxon>Pseudomonadati</taxon>
        <taxon>Pseudomonadota</taxon>
        <taxon>Gammaproteobacteria</taxon>
        <taxon>Aeromonadales</taxon>
        <taxon>Aeromonadaceae</taxon>
        <taxon>Oceanisphaera</taxon>
    </lineage>
</organism>
<sequence>MLLCFYLQLRNQAVSNRNLYPNFGVLLVDDEPAFLRSLSIALERRGGINHIYHSEDSRNVMALLAQEPIGLVLLDLTMPHLSGETLLKQIVEEYPDIAVIIVSGLNQLETAVNCIRLGAYDYFVKTSEEERLIGGISRAIASQEMRLENQEMRKRFLNDTLERPEIFANIITQDKGMRSVFQYLEAISASSQPVLICGESGVGKELIANAIHTLSNRNGPLVCVNVAGLDDNVFADTLFGHNKGAFTGADKARAGMVEQAAGGTLFLDEIGDLSLVSQVKLLRLLQEGEYYPLGSDKPKRIRARVVVATHHELAKKQQAGEFRKDLYYRLRIHQVEVPPLRRRKGDIPLLLEHFLAEAAAELAKNIPTISKELPILLANYEFPGNIRELRALVFDAMSQHKSRMLSMEVFRRALGQQEAPLVEENEHTFAPFSQMRILPKLNEVGDILVIEAMHRAQDNQSLAARLLGISQPALSKRLKKLEANRSVE</sequence>
<feature type="domain" description="Sigma-54 factor interaction" evidence="7">
    <location>
        <begin position="170"/>
        <end position="398"/>
    </location>
</feature>
<evidence type="ECO:0000256" key="6">
    <source>
        <dbReference type="PROSITE-ProRule" id="PRU00169"/>
    </source>
</evidence>
<dbReference type="EMBL" id="JAGDFX010000011">
    <property type="protein sequence ID" value="MBO1520000.1"/>
    <property type="molecule type" value="Genomic_DNA"/>
</dbReference>
<proteinExistence type="predicted"/>
<dbReference type="Pfam" id="PF25601">
    <property type="entry name" value="AAA_lid_14"/>
    <property type="match status" value="1"/>
</dbReference>
<name>A0ABS3NHJ6_9GAMM</name>
<dbReference type="CDD" id="cd00009">
    <property type="entry name" value="AAA"/>
    <property type="match status" value="1"/>
</dbReference>
<reference evidence="10 11" key="1">
    <citation type="submission" date="2021-03" db="EMBL/GenBank/DDBJ databases">
        <title>Oceanisphaera sp. nov., isolated from the intestine.</title>
        <authorList>
            <person name="Zhao L.-H."/>
            <person name="Shi L.-F."/>
        </authorList>
    </citation>
    <scope>NUCLEOTIDE SEQUENCE [LARGE SCALE GENOMIC DNA]</scope>
    <source>
        <strain evidence="10 11">DM8</strain>
    </source>
</reference>
<dbReference type="Pfam" id="PF02954">
    <property type="entry name" value="HTH_8"/>
    <property type="match status" value="1"/>
</dbReference>
<evidence type="ECO:0000313" key="11">
    <source>
        <dbReference type="Proteomes" id="UP000664882"/>
    </source>
</evidence>
<dbReference type="PROSITE" id="PS50110">
    <property type="entry name" value="RESPONSE_REGULATORY"/>
    <property type="match status" value="1"/>
</dbReference>
<dbReference type="PANTHER" id="PTHR32071">
    <property type="entry name" value="TRANSCRIPTIONAL REGULATORY PROTEIN"/>
    <property type="match status" value="1"/>
</dbReference>
<dbReference type="PROSITE" id="PS00675">
    <property type="entry name" value="SIGMA54_INTERACT_1"/>
    <property type="match status" value="1"/>
</dbReference>
<evidence type="ECO:0000256" key="4">
    <source>
        <dbReference type="ARBA" id="ARBA00023125"/>
    </source>
</evidence>
<dbReference type="PROSITE" id="PS00688">
    <property type="entry name" value="SIGMA54_INTERACT_3"/>
    <property type="match status" value="1"/>
</dbReference>
<dbReference type="InterPro" id="IPR002197">
    <property type="entry name" value="HTH_Fis"/>
</dbReference>
<dbReference type="PROSITE" id="PS50045">
    <property type="entry name" value="SIGMA54_INTERACT_4"/>
    <property type="match status" value="1"/>
</dbReference>
<dbReference type="Proteomes" id="UP000664882">
    <property type="component" value="Unassembled WGS sequence"/>
</dbReference>
<keyword evidence="1" id="KW-0547">Nucleotide-binding</keyword>
<dbReference type="PANTHER" id="PTHR32071:SF13">
    <property type="entry name" value="RESPONSE REGULATOR HSFA"/>
    <property type="match status" value="1"/>
</dbReference>
<dbReference type="InterPro" id="IPR001789">
    <property type="entry name" value="Sig_transdc_resp-reg_receiver"/>
</dbReference>
<comment type="caution">
    <text evidence="10">The sequence shown here is derived from an EMBL/GenBank/DDBJ whole genome shotgun (WGS) entry which is preliminary data.</text>
</comment>
<evidence type="ECO:0000256" key="1">
    <source>
        <dbReference type="ARBA" id="ARBA00022741"/>
    </source>
</evidence>
<dbReference type="SUPFAM" id="SSF52172">
    <property type="entry name" value="CheY-like"/>
    <property type="match status" value="1"/>
</dbReference>
<dbReference type="PROSITE" id="PS00676">
    <property type="entry name" value="SIGMA54_INTERACT_2"/>
    <property type="match status" value="1"/>
</dbReference>
<dbReference type="SUPFAM" id="SSF52540">
    <property type="entry name" value="P-loop containing nucleoside triphosphate hydrolases"/>
    <property type="match status" value="1"/>
</dbReference>
<dbReference type="Pfam" id="PF00072">
    <property type="entry name" value="Response_reg"/>
    <property type="match status" value="1"/>
</dbReference>
<dbReference type="InterPro" id="IPR025662">
    <property type="entry name" value="Sigma_54_int_dom_ATP-bd_1"/>
</dbReference>
<dbReference type="InterPro" id="IPR025944">
    <property type="entry name" value="Sigma_54_int_dom_CS"/>
</dbReference>
<dbReference type="PRINTS" id="PR01590">
    <property type="entry name" value="HTHFIS"/>
</dbReference>
<keyword evidence="11" id="KW-1185">Reference proteome</keyword>
<keyword evidence="6" id="KW-0597">Phosphoprotein</keyword>
<feature type="domain" description="HTH lysR-type" evidence="9">
    <location>
        <begin position="459"/>
        <end position="488"/>
    </location>
</feature>
<keyword evidence="2" id="KW-0067">ATP-binding</keyword>
<evidence type="ECO:0000256" key="5">
    <source>
        <dbReference type="ARBA" id="ARBA00023163"/>
    </source>
</evidence>
<dbReference type="InterPro" id="IPR009057">
    <property type="entry name" value="Homeodomain-like_sf"/>
</dbReference>
<keyword evidence="3" id="KW-0805">Transcription regulation</keyword>
<keyword evidence="5" id="KW-0804">Transcription</keyword>
<protein>
    <submittedName>
        <fullName evidence="10">Sigma-54-dependent Fis family transcriptional regulator</fullName>
    </submittedName>
</protein>
<evidence type="ECO:0000256" key="2">
    <source>
        <dbReference type="ARBA" id="ARBA00022840"/>
    </source>
</evidence>
<evidence type="ECO:0000313" key="10">
    <source>
        <dbReference type="EMBL" id="MBO1520000.1"/>
    </source>
</evidence>